<keyword evidence="3" id="KW-1185">Reference proteome</keyword>
<proteinExistence type="predicted"/>
<protein>
    <submittedName>
        <fullName evidence="2">Uncharacterized protein</fullName>
    </submittedName>
</protein>
<dbReference type="EMBL" id="CM007899">
    <property type="protein sequence ID" value="OTG13028.1"/>
    <property type="molecule type" value="Genomic_DNA"/>
</dbReference>
<keyword evidence="1" id="KW-0472">Membrane</keyword>
<dbReference type="InParanoid" id="A0A251TPI5"/>
<name>A0A251TPI5_HELAN</name>
<dbReference type="AlphaFoldDB" id="A0A251TPI5"/>
<evidence type="ECO:0000313" key="3">
    <source>
        <dbReference type="Proteomes" id="UP000215914"/>
    </source>
</evidence>
<gene>
    <name evidence="2" type="ORF">HannXRQ_Chr10g0316141</name>
</gene>
<keyword evidence="1" id="KW-1133">Transmembrane helix</keyword>
<evidence type="ECO:0000256" key="1">
    <source>
        <dbReference type="SAM" id="Phobius"/>
    </source>
</evidence>
<dbReference type="Proteomes" id="UP000215914">
    <property type="component" value="Chromosome 10"/>
</dbReference>
<sequence>MVASKRTGRGRVILNFWKQFVVKMGFLDLFCAASMPVLKVLIVTALGSFLALDY</sequence>
<reference evidence="3" key="1">
    <citation type="journal article" date="2017" name="Nature">
        <title>The sunflower genome provides insights into oil metabolism, flowering and Asterid evolution.</title>
        <authorList>
            <person name="Badouin H."/>
            <person name="Gouzy J."/>
            <person name="Grassa C.J."/>
            <person name="Murat F."/>
            <person name="Staton S.E."/>
            <person name="Cottret L."/>
            <person name="Lelandais-Briere C."/>
            <person name="Owens G.L."/>
            <person name="Carrere S."/>
            <person name="Mayjonade B."/>
            <person name="Legrand L."/>
            <person name="Gill N."/>
            <person name="Kane N.C."/>
            <person name="Bowers J.E."/>
            <person name="Hubner S."/>
            <person name="Bellec A."/>
            <person name="Berard A."/>
            <person name="Berges H."/>
            <person name="Blanchet N."/>
            <person name="Boniface M.C."/>
            <person name="Brunel D."/>
            <person name="Catrice O."/>
            <person name="Chaidir N."/>
            <person name="Claudel C."/>
            <person name="Donnadieu C."/>
            <person name="Faraut T."/>
            <person name="Fievet G."/>
            <person name="Helmstetter N."/>
            <person name="King M."/>
            <person name="Knapp S.J."/>
            <person name="Lai Z."/>
            <person name="Le Paslier M.C."/>
            <person name="Lippi Y."/>
            <person name="Lorenzon L."/>
            <person name="Mandel J.R."/>
            <person name="Marage G."/>
            <person name="Marchand G."/>
            <person name="Marquand E."/>
            <person name="Bret-Mestries E."/>
            <person name="Morien E."/>
            <person name="Nambeesan S."/>
            <person name="Nguyen T."/>
            <person name="Pegot-Espagnet P."/>
            <person name="Pouilly N."/>
            <person name="Raftis F."/>
            <person name="Sallet E."/>
            <person name="Schiex T."/>
            <person name="Thomas J."/>
            <person name="Vandecasteele C."/>
            <person name="Vares D."/>
            <person name="Vear F."/>
            <person name="Vautrin S."/>
            <person name="Crespi M."/>
            <person name="Mangin B."/>
            <person name="Burke J.M."/>
            <person name="Salse J."/>
            <person name="Munos S."/>
            <person name="Vincourt P."/>
            <person name="Rieseberg L.H."/>
            <person name="Langlade N.B."/>
        </authorList>
    </citation>
    <scope>NUCLEOTIDE SEQUENCE [LARGE SCALE GENOMIC DNA]</scope>
    <source>
        <strain evidence="3">cv. SF193</strain>
    </source>
</reference>
<evidence type="ECO:0000313" key="2">
    <source>
        <dbReference type="EMBL" id="OTG13028.1"/>
    </source>
</evidence>
<feature type="transmembrane region" description="Helical" evidence="1">
    <location>
        <begin position="20"/>
        <end position="52"/>
    </location>
</feature>
<organism evidence="2 3">
    <name type="scientific">Helianthus annuus</name>
    <name type="common">Common sunflower</name>
    <dbReference type="NCBI Taxonomy" id="4232"/>
    <lineage>
        <taxon>Eukaryota</taxon>
        <taxon>Viridiplantae</taxon>
        <taxon>Streptophyta</taxon>
        <taxon>Embryophyta</taxon>
        <taxon>Tracheophyta</taxon>
        <taxon>Spermatophyta</taxon>
        <taxon>Magnoliopsida</taxon>
        <taxon>eudicotyledons</taxon>
        <taxon>Gunneridae</taxon>
        <taxon>Pentapetalae</taxon>
        <taxon>asterids</taxon>
        <taxon>campanulids</taxon>
        <taxon>Asterales</taxon>
        <taxon>Asteraceae</taxon>
        <taxon>Asteroideae</taxon>
        <taxon>Heliantheae alliance</taxon>
        <taxon>Heliantheae</taxon>
        <taxon>Helianthus</taxon>
    </lineage>
</organism>
<keyword evidence="1" id="KW-0812">Transmembrane</keyword>
<accession>A0A251TPI5</accession>